<accession>A0ABY7B607</accession>
<keyword evidence="3" id="KW-0808">Transferase</keyword>
<organism evidence="3 4">
    <name type="scientific">Amycolatopsis cynarae</name>
    <dbReference type="NCBI Taxonomy" id="2995223"/>
    <lineage>
        <taxon>Bacteria</taxon>
        <taxon>Bacillati</taxon>
        <taxon>Actinomycetota</taxon>
        <taxon>Actinomycetes</taxon>
        <taxon>Pseudonocardiales</taxon>
        <taxon>Pseudonocardiaceae</taxon>
        <taxon>Amycolatopsis</taxon>
    </lineage>
</organism>
<dbReference type="SUPFAM" id="SSF55729">
    <property type="entry name" value="Acyl-CoA N-acyltransferases (Nat)"/>
    <property type="match status" value="1"/>
</dbReference>
<feature type="domain" description="N-acetyltransferase" evidence="2">
    <location>
        <begin position="31"/>
        <end position="183"/>
    </location>
</feature>
<dbReference type="EMBL" id="CP113836">
    <property type="protein sequence ID" value="WAL67364.1"/>
    <property type="molecule type" value="Genomic_DNA"/>
</dbReference>
<dbReference type="InterPro" id="IPR000182">
    <property type="entry name" value="GNAT_dom"/>
</dbReference>
<feature type="region of interest" description="Disordered" evidence="1">
    <location>
        <begin position="179"/>
        <end position="202"/>
    </location>
</feature>
<dbReference type="Proteomes" id="UP001163203">
    <property type="component" value="Chromosome"/>
</dbReference>
<keyword evidence="3" id="KW-0012">Acyltransferase</keyword>
<sequence>MTTVAAQFVRLSADDFRDRLREALAIYVEAMRYPPSTAEQRAPMWLTHALREGWRGVAALDAGGRMLGIAYGYRGNPGQWWHEQVRRGLVKRSGEAAAEAWLGDYFELTEIHVRPGNQGAGIGEVLLRQLLEGVPDRHVLLSTPEGPTRAWRLYRRLGFVDVLRDYHFAGDPRPFAILGRTLPLEPPGTPGGQDPRPATFPG</sequence>
<protein>
    <submittedName>
        <fullName evidence="3">GNAT family N-acetyltransferase</fullName>
        <ecNumber evidence="3">2.3.1.-</ecNumber>
    </submittedName>
</protein>
<dbReference type="PROSITE" id="PS51186">
    <property type="entry name" value="GNAT"/>
    <property type="match status" value="1"/>
</dbReference>
<evidence type="ECO:0000256" key="1">
    <source>
        <dbReference type="SAM" id="MobiDB-lite"/>
    </source>
</evidence>
<evidence type="ECO:0000259" key="2">
    <source>
        <dbReference type="PROSITE" id="PS51186"/>
    </source>
</evidence>
<evidence type="ECO:0000313" key="3">
    <source>
        <dbReference type="EMBL" id="WAL67364.1"/>
    </source>
</evidence>
<name>A0ABY7B607_9PSEU</name>
<dbReference type="InterPro" id="IPR016181">
    <property type="entry name" value="Acyl_CoA_acyltransferase"/>
</dbReference>
<keyword evidence="4" id="KW-1185">Reference proteome</keyword>
<evidence type="ECO:0000313" key="4">
    <source>
        <dbReference type="Proteomes" id="UP001163203"/>
    </source>
</evidence>
<dbReference type="EC" id="2.3.1.-" evidence="3"/>
<dbReference type="Gene3D" id="3.40.630.30">
    <property type="match status" value="1"/>
</dbReference>
<dbReference type="GO" id="GO:0016746">
    <property type="term" value="F:acyltransferase activity"/>
    <property type="evidence" value="ECO:0007669"/>
    <property type="project" value="UniProtKB-KW"/>
</dbReference>
<gene>
    <name evidence="3" type="ORF">ORV05_06140</name>
</gene>
<reference evidence="3" key="1">
    <citation type="submission" date="2022-11" db="EMBL/GenBank/DDBJ databases">
        <authorList>
            <person name="Mo P."/>
        </authorList>
    </citation>
    <scope>NUCLEOTIDE SEQUENCE</scope>
    <source>
        <strain evidence="3">HUAS 11-8</strain>
    </source>
</reference>
<proteinExistence type="predicted"/>
<dbReference type="RefSeq" id="WP_268757473.1">
    <property type="nucleotide sequence ID" value="NZ_CP113836.1"/>
</dbReference>
<dbReference type="Pfam" id="PF00583">
    <property type="entry name" value="Acetyltransf_1"/>
    <property type="match status" value="1"/>
</dbReference>